<sequence length="64" mass="7793">MESESMELHLLLKKQLRFPDFYKMNWNVFWDAITVVELLKHLSYLGCKILHKKLSDDAQTYRNY</sequence>
<gene>
    <name evidence="1" type="ORF">PAECIP111893_03854</name>
</gene>
<reference evidence="1" key="1">
    <citation type="submission" date="2022-01" db="EMBL/GenBank/DDBJ databases">
        <authorList>
            <person name="Criscuolo A."/>
        </authorList>
    </citation>
    <scope>NUCLEOTIDE SEQUENCE</scope>
    <source>
        <strain evidence="1">CIP111893</strain>
    </source>
</reference>
<keyword evidence="2" id="KW-1185">Reference proteome</keyword>
<dbReference type="InterPro" id="IPR035905">
    <property type="entry name" value="Barstar-like_sf"/>
</dbReference>
<dbReference type="Gene3D" id="3.30.370.10">
    <property type="entry name" value="Barstar-like"/>
    <property type="match status" value="1"/>
</dbReference>
<proteinExistence type="predicted"/>
<dbReference type="EMBL" id="CAKMMF010000023">
    <property type="protein sequence ID" value="CAH1214823.1"/>
    <property type="molecule type" value="Genomic_DNA"/>
</dbReference>
<comment type="caution">
    <text evidence="1">The sequence shown here is derived from an EMBL/GenBank/DDBJ whole genome shotgun (WGS) entry which is preliminary data.</text>
</comment>
<evidence type="ECO:0000313" key="2">
    <source>
        <dbReference type="Proteomes" id="UP000838686"/>
    </source>
</evidence>
<name>A0ABM9CI09_9BACL</name>
<dbReference type="Proteomes" id="UP000838686">
    <property type="component" value="Unassembled WGS sequence"/>
</dbReference>
<dbReference type="SUPFAM" id="SSF52038">
    <property type="entry name" value="Barstar-related"/>
    <property type="match status" value="1"/>
</dbReference>
<accession>A0ABM9CI09</accession>
<evidence type="ECO:0000313" key="1">
    <source>
        <dbReference type="EMBL" id="CAH1214823.1"/>
    </source>
</evidence>
<protein>
    <submittedName>
        <fullName evidence="1">Uncharacterized protein</fullName>
    </submittedName>
</protein>
<organism evidence="1 2">
    <name type="scientific">Paenibacillus plantiphilus</name>
    <dbReference type="NCBI Taxonomy" id="2905650"/>
    <lineage>
        <taxon>Bacteria</taxon>
        <taxon>Bacillati</taxon>
        <taxon>Bacillota</taxon>
        <taxon>Bacilli</taxon>
        <taxon>Bacillales</taxon>
        <taxon>Paenibacillaceae</taxon>
        <taxon>Paenibacillus</taxon>
    </lineage>
</organism>